<dbReference type="CDD" id="cd00146">
    <property type="entry name" value="PKD"/>
    <property type="match status" value="1"/>
</dbReference>
<feature type="domain" description="PKD" evidence="1">
    <location>
        <begin position="116"/>
        <end position="164"/>
    </location>
</feature>
<dbReference type="Proteomes" id="UP000567246">
    <property type="component" value="Unassembled WGS sequence"/>
</dbReference>
<dbReference type="InterPro" id="IPR035986">
    <property type="entry name" value="PKD_dom_sf"/>
</dbReference>
<dbReference type="Gene3D" id="2.60.40.10">
    <property type="entry name" value="Immunoglobulins"/>
    <property type="match status" value="1"/>
</dbReference>
<dbReference type="Pfam" id="PF00801">
    <property type="entry name" value="PKD"/>
    <property type="match status" value="1"/>
</dbReference>
<dbReference type="RefSeq" id="WP_338104323.1">
    <property type="nucleotide sequence ID" value="NZ_JACHMW010000001.1"/>
</dbReference>
<dbReference type="PROSITE" id="PS50093">
    <property type="entry name" value="PKD"/>
    <property type="match status" value="1"/>
</dbReference>
<accession>A0A7W9JK16</accession>
<comment type="caution">
    <text evidence="2">The sequence shown here is derived from an EMBL/GenBank/DDBJ whole genome shotgun (WGS) entry which is preliminary data.</text>
</comment>
<evidence type="ECO:0000313" key="3">
    <source>
        <dbReference type="Proteomes" id="UP000567246"/>
    </source>
</evidence>
<dbReference type="GO" id="GO:0005975">
    <property type="term" value="P:carbohydrate metabolic process"/>
    <property type="evidence" value="ECO:0007669"/>
    <property type="project" value="UniProtKB-ARBA"/>
</dbReference>
<dbReference type="EMBL" id="JACHMW010000001">
    <property type="protein sequence ID" value="MBB5849306.1"/>
    <property type="molecule type" value="Genomic_DNA"/>
</dbReference>
<name>A0A7W9JK16_9MICC</name>
<organism evidence="2 3">
    <name type="scientific">Micrococcus endophyticus</name>
    <dbReference type="NCBI Taxonomy" id="455343"/>
    <lineage>
        <taxon>Bacteria</taxon>
        <taxon>Bacillati</taxon>
        <taxon>Actinomycetota</taxon>
        <taxon>Actinomycetes</taxon>
        <taxon>Micrococcales</taxon>
        <taxon>Micrococcaceae</taxon>
        <taxon>Micrococcus</taxon>
    </lineage>
</organism>
<sequence length="227" mass="24301">MPHQLINPDYGSCLNQDESFCPDGEWVQARTVDITRPDADPLYGRPTCTSDAAAGAGGAPSFTLEEVRTLLLLDPTIESDNAGRGVRNAETNFYTDAGVETLSTTINGVPVELRATPVSFHWNYGDGTAPRVTHVGGHAQAEFNTPTPTSHVYEETGEYTVTLTTVYIGEYREADGDWVLIPGTITLDAAPVTADIWRTVTRNVAEDCAADPSAWGCTGPIEAPDAP</sequence>
<dbReference type="AlphaFoldDB" id="A0A7W9JK16"/>
<protein>
    <recommendedName>
        <fullName evidence="1">PKD domain-containing protein</fullName>
    </recommendedName>
</protein>
<keyword evidence="3" id="KW-1185">Reference proteome</keyword>
<evidence type="ECO:0000313" key="2">
    <source>
        <dbReference type="EMBL" id="MBB5849306.1"/>
    </source>
</evidence>
<dbReference type="SUPFAM" id="SSF49299">
    <property type="entry name" value="PKD domain"/>
    <property type="match status" value="1"/>
</dbReference>
<dbReference type="InterPro" id="IPR013783">
    <property type="entry name" value="Ig-like_fold"/>
</dbReference>
<reference evidence="2 3" key="1">
    <citation type="submission" date="2020-08" db="EMBL/GenBank/DDBJ databases">
        <title>Sequencing the genomes of 1000 actinobacteria strains.</title>
        <authorList>
            <person name="Klenk H.-P."/>
        </authorList>
    </citation>
    <scope>NUCLEOTIDE SEQUENCE [LARGE SCALE GENOMIC DNA]</scope>
    <source>
        <strain evidence="2 3">DSM 17945</strain>
    </source>
</reference>
<evidence type="ECO:0000259" key="1">
    <source>
        <dbReference type="PROSITE" id="PS50093"/>
    </source>
</evidence>
<gene>
    <name evidence="2" type="ORF">HDA33_001870</name>
</gene>
<proteinExistence type="predicted"/>
<dbReference type="InterPro" id="IPR000601">
    <property type="entry name" value="PKD_dom"/>
</dbReference>